<dbReference type="PANTHER" id="PTHR10871:SF1">
    <property type="entry name" value="SMALL RIBOSOMAL SUBUNIT PROTEIN US13M"/>
    <property type="match status" value="1"/>
</dbReference>
<dbReference type="STRING" id="1051891.A0A0C3Q8Q0"/>
<protein>
    <recommendedName>
        <fullName evidence="4">Small ribosomal subunit protein uS13m</fullName>
    </recommendedName>
</protein>
<evidence type="ECO:0000256" key="5">
    <source>
        <dbReference type="SAM" id="MobiDB-lite"/>
    </source>
</evidence>
<dbReference type="EMBL" id="KN823027">
    <property type="protein sequence ID" value="KIO26230.1"/>
    <property type="molecule type" value="Genomic_DNA"/>
</dbReference>
<sequence>MHLLGRELQNHKAVKIALTSFYGVGRHTAQRLLARFQIHENAKVSELTDGQVTALTSYLSSPSSVVDPMGKNANNPATLGAAGAGQEGRMQLAPLNFVWRGDAGLSPRAMEGVGLGVNQSEMLKRLKKEDDYKLVRLEKYMRSLPPTHPRSANNSKTPRSPEGQKDVLTTVLVENEARRKVRENIAHHRNVGSYVGRRHAMGYPVRGQRTNTNARTANKLNRIERRG</sequence>
<organism evidence="6 7">
    <name type="scientific">Tulasnella calospora MUT 4182</name>
    <dbReference type="NCBI Taxonomy" id="1051891"/>
    <lineage>
        <taxon>Eukaryota</taxon>
        <taxon>Fungi</taxon>
        <taxon>Dikarya</taxon>
        <taxon>Basidiomycota</taxon>
        <taxon>Agaricomycotina</taxon>
        <taxon>Agaricomycetes</taxon>
        <taxon>Cantharellales</taxon>
        <taxon>Tulasnellaceae</taxon>
        <taxon>Tulasnella</taxon>
    </lineage>
</organism>
<dbReference type="GO" id="GO:0006412">
    <property type="term" value="P:translation"/>
    <property type="evidence" value="ECO:0007669"/>
    <property type="project" value="InterPro"/>
</dbReference>
<keyword evidence="7" id="KW-1185">Reference proteome</keyword>
<dbReference type="GO" id="GO:0003735">
    <property type="term" value="F:structural constituent of ribosome"/>
    <property type="evidence" value="ECO:0007669"/>
    <property type="project" value="InterPro"/>
</dbReference>
<feature type="region of interest" description="Disordered" evidence="5">
    <location>
        <begin position="142"/>
        <end position="166"/>
    </location>
</feature>
<dbReference type="FunFam" id="1.10.8.50:FF:000001">
    <property type="entry name" value="30S ribosomal protein S13"/>
    <property type="match status" value="1"/>
</dbReference>
<dbReference type="GO" id="GO:0005739">
    <property type="term" value="C:mitochondrion"/>
    <property type="evidence" value="ECO:0007669"/>
    <property type="project" value="TreeGrafter"/>
</dbReference>
<dbReference type="Proteomes" id="UP000054248">
    <property type="component" value="Unassembled WGS sequence"/>
</dbReference>
<evidence type="ECO:0000313" key="7">
    <source>
        <dbReference type="Proteomes" id="UP000054248"/>
    </source>
</evidence>
<name>A0A0C3Q8Q0_9AGAM</name>
<dbReference type="GO" id="GO:0015935">
    <property type="term" value="C:small ribosomal subunit"/>
    <property type="evidence" value="ECO:0007669"/>
    <property type="project" value="TreeGrafter"/>
</dbReference>
<dbReference type="HOGENOM" id="CLU_103849_2_0_1"/>
<dbReference type="InterPro" id="IPR001892">
    <property type="entry name" value="Ribosomal_uS13"/>
</dbReference>
<comment type="similarity">
    <text evidence="1">Belongs to the universal ribosomal protein uS13 family.</text>
</comment>
<evidence type="ECO:0000256" key="4">
    <source>
        <dbReference type="ARBA" id="ARBA00040757"/>
    </source>
</evidence>
<dbReference type="Pfam" id="PF00416">
    <property type="entry name" value="Ribosomal_S13"/>
    <property type="match status" value="2"/>
</dbReference>
<dbReference type="SUPFAM" id="SSF46946">
    <property type="entry name" value="S13-like H2TH domain"/>
    <property type="match status" value="1"/>
</dbReference>
<dbReference type="PANTHER" id="PTHR10871">
    <property type="entry name" value="30S RIBOSOMAL PROTEIN S13/40S RIBOSOMAL PROTEIN S18"/>
    <property type="match status" value="1"/>
</dbReference>
<gene>
    <name evidence="6" type="ORF">M407DRAFT_243793</name>
</gene>
<dbReference type="PROSITE" id="PS50159">
    <property type="entry name" value="RIBOSOMAL_S13_2"/>
    <property type="match status" value="1"/>
</dbReference>
<reference evidence="7" key="2">
    <citation type="submission" date="2015-01" db="EMBL/GenBank/DDBJ databases">
        <title>Evolutionary Origins and Diversification of the Mycorrhizal Mutualists.</title>
        <authorList>
            <consortium name="DOE Joint Genome Institute"/>
            <consortium name="Mycorrhizal Genomics Consortium"/>
            <person name="Kohler A."/>
            <person name="Kuo A."/>
            <person name="Nagy L.G."/>
            <person name="Floudas D."/>
            <person name="Copeland A."/>
            <person name="Barry K.W."/>
            <person name="Cichocki N."/>
            <person name="Veneault-Fourrey C."/>
            <person name="LaButti K."/>
            <person name="Lindquist E.A."/>
            <person name="Lipzen A."/>
            <person name="Lundell T."/>
            <person name="Morin E."/>
            <person name="Murat C."/>
            <person name="Riley R."/>
            <person name="Ohm R."/>
            <person name="Sun H."/>
            <person name="Tunlid A."/>
            <person name="Henrissat B."/>
            <person name="Grigoriev I.V."/>
            <person name="Hibbett D.S."/>
            <person name="Martin F."/>
        </authorList>
    </citation>
    <scope>NUCLEOTIDE SEQUENCE [LARGE SCALE GENOMIC DNA]</scope>
    <source>
        <strain evidence="7">MUT 4182</strain>
    </source>
</reference>
<reference evidence="6 7" key="1">
    <citation type="submission" date="2014-04" db="EMBL/GenBank/DDBJ databases">
        <authorList>
            <consortium name="DOE Joint Genome Institute"/>
            <person name="Kuo A."/>
            <person name="Girlanda M."/>
            <person name="Perotto S."/>
            <person name="Kohler A."/>
            <person name="Nagy L.G."/>
            <person name="Floudas D."/>
            <person name="Copeland A."/>
            <person name="Barry K.W."/>
            <person name="Cichocki N."/>
            <person name="Veneault-Fourrey C."/>
            <person name="LaButti K."/>
            <person name="Lindquist E.A."/>
            <person name="Lipzen A."/>
            <person name="Lundell T."/>
            <person name="Morin E."/>
            <person name="Murat C."/>
            <person name="Sun H."/>
            <person name="Tunlid A."/>
            <person name="Henrissat B."/>
            <person name="Grigoriev I.V."/>
            <person name="Hibbett D.S."/>
            <person name="Martin F."/>
            <person name="Nordberg H.P."/>
            <person name="Cantor M.N."/>
            <person name="Hua S.X."/>
        </authorList>
    </citation>
    <scope>NUCLEOTIDE SEQUENCE [LARGE SCALE GENOMIC DNA]</scope>
    <source>
        <strain evidence="6 7">MUT 4182</strain>
    </source>
</reference>
<evidence type="ECO:0000313" key="6">
    <source>
        <dbReference type="EMBL" id="KIO26230.1"/>
    </source>
</evidence>
<dbReference type="InterPro" id="IPR027437">
    <property type="entry name" value="Rbsml_uS13_C"/>
</dbReference>
<proteinExistence type="inferred from homology"/>
<dbReference type="Gene3D" id="1.10.8.50">
    <property type="match status" value="1"/>
</dbReference>
<evidence type="ECO:0000256" key="2">
    <source>
        <dbReference type="ARBA" id="ARBA00022980"/>
    </source>
</evidence>
<dbReference type="Gene3D" id="4.10.910.10">
    <property type="entry name" value="30s ribosomal protein s13, domain 2"/>
    <property type="match status" value="1"/>
</dbReference>
<evidence type="ECO:0000256" key="3">
    <source>
        <dbReference type="ARBA" id="ARBA00023274"/>
    </source>
</evidence>
<evidence type="ECO:0000256" key="1">
    <source>
        <dbReference type="ARBA" id="ARBA00008080"/>
    </source>
</evidence>
<dbReference type="OrthoDB" id="525520at2759"/>
<keyword evidence="3" id="KW-0687">Ribonucleoprotein</keyword>
<keyword evidence="2" id="KW-0689">Ribosomal protein</keyword>
<dbReference type="GO" id="GO:0003723">
    <property type="term" value="F:RNA binding"/>
    <property type="evidence" value="ECO:0007669"/>
    <property type="project" value="InterPro"/>
</dbReference>
<accession>A0A0C3Q8Q0</accession>
<dbReference type="InterPro" id="IPR010979">
    <property type="entry name" value="Ribosomal_uS13-like_H2TH"/>
</dbReference>
<dbReference type="AlphaFoldDB" id="A0A0C3Q8Q0"/>